<comment type="catalytic activity">
    <reaction evidence="13">
        <text>Preferential cleavage: (Ac)2-L-Lys-D-Ala-|-D-Ala. Also transpeptidation of peptidyl-alanyl moieties that are N-acyl substituents of D-alanine.</text>
        <dbReference type="EC" id="3.4.16.4"/>
    </reaction>
</comment>
<organism evidence="19 20">
    <name type="scientific">Rhizomicrobium palustre</name>
    <dbReference type="NCBI Taxonomy" id="189966"/>
    <lineage>
        <taxon>Bacteria</taxon>
        <taxon>Pseudomonadati</taxon>
        <taxon>Pseudomonadota</taxon>
        <taxon>Alphaproteobacteria</taxon>
        <taxon>Micropepsales</taxon>
        <taxon>Micropepsaceae</taxon>
        <taxon>Rhizomicrobium</taxon>
    </lineage>
</organism>
<dbReference type="InterPro" id="IPR036950">
    <property type="entry name" value="PBP_transglycosylase"/>
</dbReference>
<evidence type="ECO:0000256" key="4">
    <source>
        <dbReference type="ARBA" id="ARBA00022645"/>
    </source>
</evidence>
<dbReference type="GO" id="GO:0008360">
    <property type="term" value="P:regulation of cell shape"/>
    <property type="evidence" value="ECO:0007669"/>
    <property type="project" value="UniProtKB-KW"/>
</dbReference>
<comment type="catalytic activity">
    <reaction evidence="14">
        <text>[GlcNAc-(1-&gt;4)-Mur2Ac(oyl-L-Ala-gamma-D-Glu-L-Lys-D-Ala-D-Ala)](n)-di-trans,octa-cis-undecaprenyl diphosphate + beta-D-GlcNAc-(1-&gt;4)-Mur2Ac(oyl-L-Ala-gamma-D-Glu-L-Lys-D-Ala-D-Ala)-di-trans,octa-cis-undecaprenyl diphosphate = [GlcNAc-(1-&gt;4)-Mur2Ac(oyl-L-Ala-gamma-D-Glu-L-Lys-D-Ala-D-Ala)](n+1)-di-trans,octa-cis-undecaprenyl diphosphate + di-trans,octa-cis-undecaprenyl diphosphate + H(+)</text>
        <dbReference type="Rhea" id="RHEA:23708"/>
        <dbReference type="Rhea" id="RHEA-COMP:9602"/>
        <dbReference type="Rhea" id="RHEA-COMP:9603"/>
        <dbReference type="ChEBI" id="CHEBI:15378"/>
        <dbReference type="ChEBI" id="CHEBI:58405"/>
        <dbReference type="ChEBI" id="CHEBI:60033"/>
        <dbReference type="ChEBI" id="CHEBI:78435"/>
        <dbReference type="EC" id="2.4.99.28"/>
    </reaction>
</comment>
<dbReference type="EMBL" id="JAASRM010000001">
    <property type="protein sequence ID" value="NIK87657.1"/>
    <property type="molecule type" value="Genomic_DNA"/>
</dbReference>
<dbReference type="PANTHER" id="PTHR32282">
    <property type="entry name" value="BINDING PROTEIN TRANSPEPTIDASE, PUTATIVE-RELATED"/>
    <property type="match status" value="1"/>
</dbReference>
<keyword evidence="10" id="KW-0573">Peptidoglycan synthesis</keyword>
<evidence type="ECO:0000256" key="11">
    <source>
        <dbReference type="ARBA" id="ARBA00023268"/>
    </source>
</evidence>
<evidence type="ECO:0000256" key="10">
    <source>
        <dbReference type="ARBA" id="ARBA00022984"/>
    </source>
</evidence>
<evidence type="ECO:0000256" key="16">
    <source>
        <dbReference type="SAM" id="Phobius"/>
    </source>
</evidence>
<dbReference type="UniPathway" id="UPA00219"/>
<evidence type="ECO:0000256" key="8">
    <source>
        <dbReference type="ARBA" id="ARBA00022801"/>
    </source>
</evidence>
<dbReference type="Proteomes" id="UP000570514">
    <property type="component" value="Unassembled WGS sequence"/>
</dbReference>
<proteinExistence type="inferred from homology"/>
<comment type="similarity">
    <text evidence="3">In the N-terminal section; belongs to the glycosyltransferase 51 family.</text>
</comment>
<name>A0A846MXE5_9PROT</name>
<evidence type="ECO:0000256" key="7">
    <source>
        <dbReference type="ARBA" id="ARBA00022679"/>
    </source>
</evidence>
<dbReference type="SUPFAM" id="SSF56601">
    <property type="entry name" value="beta-lactamase/transpeptidase-like"/>
    <property type="match status" value="1"/>
</dbReference>
<dbReference type="Gene3D" id="1.10.3810.10">
    <property type="entry name" value="Biosynthetic peptidoglycan transglycosylase-like"/>
    <property type="match status" value="1"/>
</dbReference>
<gene>
    <name evidence="19" type="ORF">FHS83_000975</name>
</gene>
<dbReference type="FunFam" id="1.10.3810.10:FF:000001">
    <property type="entry name" value="Penicillin-binding protein 1A"/>
    <property type="match status" value="1"/>
</dbReference>
<keyword evidence="8 19" id="KW-0378">Hydrolase</keyword>
<keyword evidence="12" id="KW-0961">Cell wall biogenesis/degradation</keyword>
<evidence type="ECO:0000313" key="20">
    <source>
        <dbReference type="Proteomes" id="UP000570514"/>
    </source>
</evidence>
<feature type="transmembrane region" description="Helical" evidence="16">
    <location>
        <begin position="26"/>
        <end position="52"/>
    </location>
</feature>
<keyword evidence="16" id="KW-0472">Membrane</keyword>
<dbReference type="GO" id="GO:0008658">
    <property type="term" value="F:penicillin binding"/>
    <property type="evidence" value="ECO:0007669"/>
    <property type="project" value="InterPro"/>
</dbReference>
<evidence type="ECO:0000256" key="13">
    <source>
        <dbReference type="ARBA" id="ARBA00034000"/>
    </source>
</evidence>
<evidence type="ECO:0000256" key="12">
    <source>
        <dbReference type="ARBA" id="ARBA00023316"/>
    </source>
</evidence>
<dbReference type="PANTHER" id="PTHR32282:SF33">
    <property type="entry name" value="PEPTIDOGLYCAN GLYCOSYLTRANSFERASE"/>
    <property type="match status" value="1"/>
</dbReference>
<dbReference type="InterPro" id="IPR001264">
    <property type="entry name" value="Glyco_trans_51"/>
</dbReference>
<evidence type="ECO:0000259" key="17">
    <source>
        <dbReference type="Pfam" id="PF00905"/>
    </source>
</evidence>
<dbReference type="EC" id="3.4.-.-" evidence="19"/>
<dbReference type="GO" id="GO:0009252">
    <property type="term" value="P:peptidoglycan biosynthetic process"/>
    <property type="evidence" value="ECO:0007669"/>
    <property type="project" value="UniProtKB-UniPathway"/>
</dbReference>
<comment type="caution">
    <text evidence="19">The sequence shown here is derived from an EMBL/GenBank/DDBJ whole genome shotgun (WGS) entry which is preliminary data.</text>
</comment>
<dbReference type="Gene3D" id="3.40.710.10">
    <property type="entry name" value="DD-peptidase/beta-lactamase superfamily"/>
    <property type="match status" value="1"/>
</dbReference>
<keyword evidence="5" id="KW-0645">Protease</keyword>
<dbReference type="GO" id="GO:0006508">
    <property type="term" value="P:proteolysis"/>
    <property type="evidence" value="ECO:0007669"/>
    <property type="project" value="UniProtKB-KW"/>
</dbReference>
<keyword evidence="16" id="KW-1133">Transmembrane helix</keyword>
<feature type="domain" description="Glycosyl transferase family 51" evidence="18">
    <location>
        <begin position="85"/>
        <end position="251"/>
    </location>
</feature>
<dbReference type="RefSeq" id="WP_167081466.1">
    <property type="nucleotide sequence ID" value="NZ_BAAADC010000001.1"/>
</dbReference>
<evidence type="ECO:0000256" key="2">
    <source>
        <dbReference type="ARBA" id="ARBA00007090"/>
    </source>
</evidence>
<comment type="similarity">
    <text evidence="2">In the C-terminal section; belongs to the transpeptidase family.</text>
</comment>
<dbReference type="GO" id="GO:0071555">
    <property type="term" value="P:cell wall organization"/>
    <property type="evidence" value="ECO:0007669"/>
    <property type="project" value="UniProtKB-KW"/>
</dbReference>
<dbReference type="InterPro" id="IPR012338">
    <property type="entry name" value="Beta-lactam/transpept-like"/>
</dbReference>
<keyword evidence="20" id="KW-1185">Reference proteome</keyword>
<dbReference type="NCBIfam" id="TIGR02074">
    <property type="entry name" value="PBP_1a_fam"/>
    <property type="match status" value="1"/>
</dbReference>
<protein>
    <submittedName>
        <fullName evidence="19">Penicillin-binding protein 1A</fullName>
        <ecNumber evidence="19">2.4.1.-</ecNumber>
        <ecNumber evidence="19">3.4.-.-</ecNumber>
    </submittedName>
</protein>
<dbReference type="GO" id="GO:0030288">
    <property type="term" value="C:outer membrane-bounded periplasmic space"/>
    <property type="evidence" value="ECO:0007669"/>
    <property type="project" value="TreeGrafter"/>
</dbReference>
<accession>A0A846MXE5</accession>
<reference evidence="19 20" key="1">
    <citation type="submission" date="2020-03" db="EMBL/GenBank/DDBJ databases">
        <title>Genomic Encyclopedia of Type Strains, Phase IV (KMG-IV): sequencing the most valuable type-strain genomes for metagenomic binning, comparative biology and taxonomic classification.</title>
        <authorList>
            <person name="Goeker M."/>
        </authorList>
    </citation>
    <scope>NUCLEOTIDE SEQUENCE [LARGE SCALE GENOMIC DNA]</scope>
    <source>
        <strain evidence="19 20">DSM 19867</strain>
    </source>
</reference>
<evidence type="ECO:0000256" key="9">
    <source>
        <dbReference type="ARBA" id="ARBA00022960"/>
    </source>
</evidence>
<evidence type="ECO:0000256" key="14">
    <source>
        <dbReference type="ARBA" id="ARBA00049902"/>
    </source>
</evidence>
<evidence type="ECO:0000256" key="5">
    <source>
        <dbReference type="ARBA" id="ARBA00022670"/>
    </source>
</evidence>
<dbReference type="GO" id="GO:0009002">
    <property type="term" value="F:serine-type D-Ala-D-Ala carboxypeptidase activity"/>
    <property type="evidence" value="ECO:0007669"/>
    <property type="project" value="UniProtKB-EC"/>
</dbReference>
<dbReference type="AlphaFoldDB" id="A0A846MXE5"/>
<dbReference type="GO" id="GO:0008955">
    <property type="term" value="F:peptidoglycan glycosyltransferase activity"/>
    <property type="evidence" value="ECO:0007669"/>
    <property type="project" value="UniProtKB-EC"/>
</dbReference>
<evidence type="ECO:0000259" key="18">
    <source>
        <dbReference type="Pfam" id="PF00912"/>
    </source>
</evidence>
<feature type="region of interest" description="Disordered" evidence="15">
    <location>
        <begin position="613"/>
        <end position="692"/>
    </location>
</feature>
<dbReference type="EC" id="2.4.1.-" evidence="19"/>
<dbReference type="InterPro" id="IPR001460">
    <property type="entry name" value="PCN-bd_Tpept"/>
</dbReference>
<dbReference type="Pfam" id="PF00912">
    <property type="entry name" value="Transgly"/>
    <property type="match status" value="1"/>
</dbReference>
<keyword evidence="11" id="KW-0511">Multifunctional enzyme</keyword>
<keyword evidence="9" id="KW-0133">Cell shape</keyword>
<feature type="domain" description="Penicillin-binding protein transpeptidase" evidence="17">
    <location>
        <begin position="343"/>
        <end position="606"/>
    </location>
</feature>
<evidence type="ECO:0000256" key="3">
    <source>
        <dbReference type="ARBA" id="ARBA00007739"/>
    </source>
</evidence>
<dbReference type="Pfam" id="PF00905">
    <property type="entry name" value="Transpeptidase"/>
    <property type="match status" value="1"/>
</dbReference>
<evidence type="ECO:0000256" key="6">
    <source>
        <dbReference type="ARBA" id="ARBA00022676"/>
    </source>
</evidence>
<evidence type="ECO:0000313" key="19">
    <source>
        <dbReference type="EMBL" id="NIK87657.1"/>
    </source>
</evidence>
<dbReference type="InterPro" id="IPR023346">
    <property type="entry name" value="Lysozyme-like_dom_sf"/>
</dbReference>
<comment type="pathway">
    <text evidence="1">Cell wall biogenesis; peptidoglycan biosynthesis.</text>
</comment>
<dbReference type="InterPro" id="IPR050396">
    <property type="entry name" value="Glycosyltr_51/Transpeptidase"/>
</dbReference>
<feature type="compositionally biased region" description="Basic and acidic residues" evidence="15">
    <location>
        <begin position="678"/>
        <end position="692"/>
    </location>
</feature>
<keyword evidence="16" id="KW-0812">Transmembrane</keyword>
<feature type="compositionally biased region" description="Polar residues" evidence="15">
    <location>
        <begin position="650"/>
        <end position="660"/>
    </location>
</feature>
<evidence type="ECO:0000256" key="1">
    <source>
        <dbReference type="ARBA" id="ARBA00004752"/>
    </source>
</evidence>
<dbReference type="SUPFAM" id="SSF53955">
    <property type="entry name" value="Lysozyme-like"/>
    <property type="match status" value="1"/>
</dbReference>
<sequence length="692" mass="74516">MFDGFLRAGSALGEWIIRNNRTLLKIAVWAVGIITLPLLGLWLLPIVLGLIAPPLDRSQDLYALNRPVAFTFLDAKGEVIGRRGAAVGERLTLEQMPAYLPAAFIAMEDRRFYEHHAIDPRGIVRALVADIRARHAVAGGSTITEQTAKILYTNQERTLSRRLKTELDAAMLEKSLSKKEILELYLNRIYLGSGAYGVDGAAHIYFGKSARELSLAEAAMLATLTRAPSVFSPRRDLAAAQERADVVLSTMVETGAITEAQAKAAHDHPAVVVDRATAEARNYYLDAAREEALRLAQASGQAVGGDLTVRTTLEPKIQDIARRTAHSVITGKQGQKANAHEAAVVVMKPDGAVSAMIGGVDYTESTFNRAIQAHRQPGSAFKPFVYLAALEAGVSPWETREDTPISINGWTPTNFGGRSYGTIMLADALAHSVNTIAVQLSQEVGIDTVVDAAKRCGITSKLTPNASLALGTAEVTPLELTSAYATFASGGLRVRPYMVTQVNGPDGRTLYKRKDVPGERVVASHVNRDLLAMMFGVVSHGTGFSANLMDREAAGKTGTTQDYHDAWFVGFTTDYVTGVWVGNDDSSPMRNVTGGTLPAQIWKTVMKVAEAGLPPKGLDRSPPQDAENGEMTLESGPGGFTADDEAAINRTPQIEGQSEGPQEKKKSTGGLFNWLFGGDDKEKQNNQSSRDD</sequence>
<keyword evidence="6 19" id="KW-0328">Glycosyltransferase</keyword>
<evidence type="ECO:0000256" key="15">
    <source>
        <dbReference type="SAM" id="MobiDB-lite"/>
    </source>
</evidence>
<keyword evidence="7 19" id="KW-0808">Transferase</keyword>
<keyword evidence="4" id="KW-0121">Carboxypeptidase</keyword>